<dbReference type="OrthoDB" id="3261476at2759"/>
<gene>
    <name evidence="26" type="ORF">CcCBS67573_g10389</name>
</gene>
<evidence type="ECO:0000256" key="20">
    <source>
        <dbReference type="ARBA" id="ARBA00048173"/>
    </source>
</evidence>
<keyword evidence="5" id="KW-0548">Nucleotidyltransferase</keyword>
<dbReference type="Gene3D" id="3.30.420.10">
    <property type="entry name" value="Ribonuclease H-like superfamily/Ribonuclease H"/>
    <property type="match status" value="1"/>
</dbReference>
<keyword evidence="9" id="KW-0064">Aspartyl protease</keyword>
<feature type="domain" description="Integrase catalytic" evidence="25">
    <location>
        <begin position="340"/>
        <end position="515"/>
    </location>
</feature>
<keyword evidence="15" id="KW-0695">RNA-directed DNA polymerase</keyword>
<dbReference type="InterPro" id="IPR057670">
    <property type="entry name" value="SH3_retrovirus"/>
</dbReference>
<keyword evidence="11" id="KW-0378">Hydrolase</keyword>
<dbReference type="SUPFAM" id="SSF57756">
    <property type="entry name" value="Retrovirus zinc finger-like domains"/>
    <property type="match status" value="1"/>
</dbReference>
<dbReference type="GO" id="GO:0005524">
    <property type="term" value="F:ATP binding"/>
    <property type="evidence" value="ECO:0007669"/>
    <property type="project" value="UniProtKB-KW"/>
</dbReference>
<keyword evidence="7" id="KW-0479">Metal-binding</keyword>
<dbReference type="PANTHER" id="PTHR42648">
    <property type="entry name" value="TRANSPOSASE, PUTATIVE-RELATED"/>
    <property type="match status" value="1"/>
</dbReference>
<feature type="non-terminal residue" evidence="26">
    <location>
        <position position="1241"/>
    </location>
</feature>
<dbReference type="SMART" id="SM00343">
    <property type="entry name" value="ZnF_C2HC"/>
    <property type="match status" value="1"/>
</dbReference>
<feature type="region of interest" description="Disordered" evidence="23">
    <location>
        <begin position="115"/>
        <end position="136"/>
    </location>
</feature>
<dbReference type="InterPro" id="IPR012337">
    <property type="entry name" value="RNaseH-like_sf"/>
</dbReference>
<evidence type="ECO:0000256" key="2">
    <source>
        <dbReference type="ARBA" id="ARBA00022578"/>
    </source>
</evidence>
<dbReference type="Pfam" id="PF13976">
    <property type="entry name" value="gag_pre-integrs"/>
    <property type="match status" value="1"/>
</dbReference>
<keyword evidence="3" id="KW-1188">Viral release from host cell</keyword>
<keyword evidence="16 26" id="KW-0808">Transferase</keyword>
<dbReference type="Proteomes" id="UP000320333">
    <property type="component" value="Unassembled WGS sequence"/>
</dbReference>
<evidence type="ECO:0000313" key="27">
    <source>
        <dbReference type="Proteomes" id="UP000320333"/>
    </source>
</evidence>
<dbReference type="Pfam" id="PF07727">
    <property type="entry name" value="RVT_2"/>
    <property type="match status" value="1"/>
</dbReference>
<keyword evidence="16 26" id="KW-0239">DNA-directed DNA polymerase</keyword>
<keyword evidence="19" id="KW-0511">Multifunctional enzyme</keyword>
<feature type="region of interest" description="Disordered" evidence="23">
    <location>
        <begin position="62"/>
        <end position="82"/>
    </location>
</feature>
<evidence type="ECO:0000256" key="6">
    <source>
        <dbReference type="ARBA" id="ARBA00022722"/>
    </source>
</evidence>
<dbReference type="PANTHER" id="PTHR42648:SF11">
    <property type="entry name" value="TRANSPOSON TY4-P GAG-POL POLYPROTEIN"/>
    <property type="match status" value="1"/>
</dbReference>
<reference evidence="26 27" key="1">
    <citation type="journal article" date="2019" name="Sci. Rep.">
        <title>Comparative genomics of chytrid fungi reveal insights into the obligate biotrophic and pathogenic lifestyle of Synchytrium endobioticum.</title>
        <authorList>
            <person name="van de Vossenberg B.T.L.H."/>
            <person name="Warris S."/>
            <person name="Nguyen H.D.T."/>
            <person name="van Gent-Pelzer M.P.E."/>
            <person name="Joly D.L."/>
            <person name="van de Geest H.C."/>
            <person name="Bonants P.J.M."/>
            <person name="Smith D.S."/>
            <person name="Levesque C.A."/>
            <person name="van der Lee T.A.J."/>
        </authorList>
    </citation>
    <scope>NUCLEOTIDE SEQUENCE [LARGE SCALE GENOMIC DNA]</scope>
    <source>
        <strain evidence="26 27">CBS 675.73</strain>
    </source>
</reference>
<dbReference type="GO" id="GO:0015074">
    <property type="term" value="P:DNA integration"/>
    <property type="evidence" value="ECO:0007669"/>
    <property type="project" value="UniProtKB-KW"/>
</dbReference>
<evidence type="ECO:0000256" key="18">
    <source>
        <dbReference type="ARBA" id="ARBA00023172"/>
    </source>
</evidence>
<comment type="caution">
    <text evidence="26">The sequence shown here is derived from an EMBL/GenBank/DDBJ whole genome shotgun (WGS) entry which is preliminary data.</text>
</comment>
<comment type="function">
    <text evidence="1">The aspartyl protease (PR) mediates the proteolytic cleavages of the Gag and Gag-Pol polyproteins after assembly of the VLP.</text>
</comment>
<evidence type="ECO:0000256" key="1">
    <source>
        <dbReference type="ARBA" id="ARBA00002180"/>
    </source>
</evidence>
<dbReference type="SUPFAM" id="SSF56672">
    <property type="entry name" value="DNA/RNA polymerases"/>
    <property type="match status" value="1"/>
</dbReference>
<dbReference type="InterPro" id="IPR036397">
    <property type="entry name" value="RNaseH_sf"/>
</dbReference>
<dbReference type="GO" id="GO:0005634">
    <property type="term" value="C:nucleus"/>
    <property type="evidence" value="ECO:0007669"/>
    <property type="project" value="UniProtKB-ARBA"/>
</dbReference>
<protein>
    <submittedName>
        <fullName evidence="26">DNA-directed DNA polymerase</fullName>
    </submittedName>
</protein>
<dbReference type="InterPro" id="IPR001878">
    <property type="entry name" value="Znf_CCHC"/>
</dbReference>
<dbReference type="PROSITE" id="PS50158">
    <property type="entry name" value="ZF_CCHC"/>
    <property type="match status" value="1"/>
</dbReference>
<evidence type="ECO:0000256" key="22">
    <source>
        <dbReference type="PROSITE-ProRule" id="PRU00047"/>
    </source>
</evidence>
<feature type="compositionally biased region" description="Low complexity" evidence="23">
    <location>
        <begin position="1185"/>
        <end position="1207"/>
    </location>
</feature>
<feature type="region of interest" description="Disordered" evidence="23">
    <location>
        <begin position="577"/>
        <end position="654"/>
    </location>
</feature>
<feature type="compositionally biased region" description="Basic and acidic residues" evidence="23">
    <location>
        <begin position="115"/>
        <end position="126"/>
    </location>
</feature>
<keyword evidence="22" id="KW-0863">Zinc-finger</keyword>
<feature type="domain" description="CCHC-type" evidence="24">
    <location>
        <begin position="91"/>
        <end position="108"/>
    </location>
</feature>
<dbReference type="SUPFAM" id="SSF53098">
    <property type="entry name" value="Ribonuclease H-like"/>
    <property type="match status" value="1"/>
</dbReference>
<keyword evidence="17" id="KW-0917">Virion maturation</keyword>
<keyword evidence="18" id="KW-0233">DNA recombination</keyword>
<dbReference type="AlphaFoldDB" id="A0A507D162"/>
<comment type="catalytic activity">
    <reaction evidence="20">
        <text>DNA(n) + a 2'-deoxyribonucleoside 5'-triphosphate = DNA(n+1) + diphosphate</text>
        <dbReference type="Rhea" id="RHEA:22508"/>
        <dbReference type="Rhea" id="RHEA-COMP:17339"/>
        <dbReference type="Rhea" id="RHEA-COMP:17340"/>
        <dbReference type="ChEBI" id="CHEBI:33019"/>
        <dbReference type="ChEBI" id="CHEBI:61560"/>
        <dbReference type="ChEBI" id="CHEBI:173112"/>
        <dbReference type="EC" id="2.7.7.49"/>
    </reaction>
</comment>
<dbReference type="GO" id="GO:0003887">
    <property type="term" value="F:DNA-directed DNA polymerase activity"/>
    <property type="evidence" value="ECO:0007669"/>
    <property type="project" value="UniProtKB-KW"/>
</dbReference>
<dbReference type="CDD" id="cd09272">
    <property type="entry name" value="RNase_HI_RT_Ty1"/>
    <property type="match status" value="1"/>
</dbReference>
<evidence type="ECO:0000256" key="21">
    <source>
        <dbReference type="ARBA" id="ARBA00049244"/>
    </source>
</evidence>
<dbReference type="InterPro" id="IPR054722">
    <property type="entry name" value="PolX-like_BBD"/>
</dbReference>
<evidence type="ECO:0000256" key="13">
    <source>
        <dbReference type="ARBA" id="ARBA00022842"/>
    </source>
</evidence>
<dbReference type="EMBL" id="QEAP01001458">
    <property type="protein sequence ID" value="TPX44940.1"/>
    <property type="molecule type" value="Genomic_DNA"/>
</dbReference>
<dbReference type="GO" id="GO:0004519">
    <property type="term" value="F:endonuclease activity"/>
    <property type="evidence" value="ECO:0007669"/>
    <property type="project" value="UniProtKB-KW"/>
</dbReference>
<evidence type="ECO:0000256" key="14">
    <source>
        <dbReference type="ARBA" id="ARBA00022908"/>
    </source>
</evidence>
<evidence type="ECO:0000256" key="4">
    <source>
        <dbReference type="ARBA" id="ARBA00022670"/>
    </source>
</evidence>
<feature type="compositionally biased region" description="Basic and acidic residues" evidence="23">
    <location>
        <begin position="62"/>
        <end position="75"/>
    </location>
</feature>
<accession>A0A507D162</accession>
<evidence type="ECO:0000256" key="10">
    <source>
        <dbReference type="ARBA" id="ARBA00022759"/>
    </source>
</evidence>
<evidence type="ECO:0000256" key="19">
    <source>
        <dbReference type="ARBA" id="ARBA00023268"/>
    </source>
</evidence>
<dbReference type="GO" id="GO:0006508">
    <property type="term" value="P:proteolysis"/>
    <property type="evidence" value="ECO:0007669"/>
    <property type="project" value="UniProtKB-KW"/>
</dbReference>
<name>A0A507D162_9FUNG</name>
<evidence type="ECO:0000256" key="16">
    <source>
        <dbReference type="ARBA" id="ARBA00022932"/>
    </source>
</evidence>
<sequence length="1241" mass="139533">MIDTANTIKAGNAFTVDKLLIVSILMSLPDSGDWQTTVESLKTLNDKDLTLEKIKRRLLERATEVSKDRSRKPNSDKATAFHVGSKPANGRKCFACGKQNHYIRDCRNKAAVERYKSERAKKDTSKESGTSNNKESGNYAFSAFSAEQQDQESGIWYKDAGASRHYTFQREILSNYRPVQDSVQLADRSSLEIQGVGSMTCKTTEGNTVTLHEVFHVPKMKVNLLSTAQLDKKGIEEHCLNGVTTFKHKGNTIFTSNRVGNRWIMNWQVLEATSPNNAYLVADKLWHRRFCHIGYSTLKQVAQHVHGMSFGKDSRDHGPCEACNLGKAQRKVFSPTGNPRAKHPMDLLHLDFNIVNIPGRNGELAVLGMTDDHSNMRFMFPMKRKSGQDIVDVIKNWLPWAERVTGRKVKAFRHGGEKELTLGHFKAYCGEHGIEQQITVPYEHEQNGTAEVTNRVITTLARTTLIESGLPKSYWPDAILTATFVANRSMAPDKRATCVEEFTDVKPDVSMLRVFGSRCWVKVPVEKTGGSHKLDPRSLPGRFLRYENYGSAYRVLLDDRREVIATSVTWDEGATDGTVKVPEITPLDQASNSGVQEAPESDDSDSEDDIPVPEPPAVPEPVQETQESSSDDDVAPDTPPSLRPKRNRRPPGEWWILDNRNSIHYAFMTMDEALQGPDAQKWKAAVEKELTNFKHFKAFELVDLPPGKKAIGSKLFPNIKKDGTFKVRGVAKGFTQIQGVDFTDTFAPVAKAQAIRVFLVICNARGWVIQQGDVRAAFLNSNLEEEVYMQQFKGFEEELNPPGQPQRVYKLLKALYGTKQAGRAWRKRLAEFLLKNGFKPLMHEQCIFYKGSWDKDLVLVVVWVDDVLAAGDKSSPILQDFWKMFKKEFEVEDLGYLENYIGMHVQRDLENKKLYISQERALQEVLLQFNMQDSKPRDTPLPSGLVMKRNTELPETDKPYRSLVGCLMYPMIWTRPDIAFAASQLGQFSSGATDEHWQAGMELLRFIQGSKSLALEYQFRGSYDLVCYTDADWANDLQTAKSVYGYIFFLDGNPVSWKSKKIQSVCTSTTHSELEGFFHAAQEGQWLSGLLHELGIIKEKKFKIFCDNKAVLDIITSEKALERTKHLIVKVEFLRELIRNGTCQPEQVKSQDNTADIFTKSLGKILFSRHQAGCGLVALDEGECSNSDPGSVGVVGVNNSSRNASRSTKTHRSAGNGELSISEYSESVVNDSELGSSAFYT</sequence>
<feature type="compositionally biased region" description="Polar residues" evidence="23">
    <location>
        <begin position="127"/>
        <end position="136"/>
    </location>
</feature>
<dbReference type="InterPro" id="IPR001584">
    <property type="entry name" value="Integrase_cat-core"/>
</dbReference>
<keyword evidence="8" id="KW-0547">Nucleotide-binding</keyword>
<feature type="region of interest" description="Disordered" evidence="23">
    <location>
        <begin position="1185"/>
        <end position="1217"/>
    </location>
</feature>
<dbReference type="InterPro" id="IPR036875">
    <property type="entry name" value="Znf_CCHC_sf"/>
</dbReference>
<evidence type="ECO:0000256" key="7">
    <source>
        <dbReference type="ARBA" id="ARBA00022723"/>
    </source>
</evidence>
<dbReference type="InterPro" id="IPR013103">
    <property type="entry name" value="RVT_2"/>
</dbReference>
<dbReference type="GO" id="GO:0006310">
    <property type="term" value="P:DNA recombination"/>
    <property type="evidence" value="ECO:0007669"/>
    <property type="project" value="UniProtKB-KW"/>
</dbReference>
<dbReference type="PROSITE" id="PS50994">
    <property type="entry name" value="INTEGRASE"/>
    <property type="match status" value="1"/>
</dbReference>
<evidence type="ECO:0000256" key="3">
    <source>
        <dbReference type="ARBA" id="ARBA00022612"/>
    </source>
</evidence>
<keyword evidence="12" id="KW-0067">ATP-binding</keyword>
<keyword evidence="13" id="KW-0460">Magnesium</keyword>
<dbReference type="Pfam" id="PF22936">
    <property type="entry name" value="Pol_BBD"/>
    <property type="match status" value="1"/>
</dbReference>
<evidence type="ECO:0000256" key="23">
    <source>
        <dbReference type="SAM" id="MobiDB-lite"/>
    </source>
</evidence>
<evidence type="ECO:0000256" key="8">
    <source>
        <dbReference type="ARBA" id="ARBA00022741"/>
    </source>
</evidence>
<evidence type="ECO:0000256" key="15">
    <source>
        <dbReference type="ARBA" id="ARBA00022918"/>
    </source>
</evidence>
<keyword evidence="4" id="KW-0645">Protease</keyword>
<dbReference type="InterPro" id="IPR043502">
    <property type="entry name" value="DNA/RNA_pol_sf"/>
</dbReference>
<dbReference type="GO" id="GO:0003676">
    <property type="term" value="F:nucleic acid binding"/>
    <property type="evidence" value="ECO:0007669"/>
    <property type="project" value="InterPro"/>
</dbReference>
<evidence type="ECO:0000256" key="9">
    <source>
        <dbReference type="ARBA" id="ARBA00022750"/>
    </source>
</evidence>
<dbReference type="Pfam" id="PF25597">
    <property type="entry name" value="SH3_retrovirus"/>
    <property type="match status" value="1"/>
</dbReference>
<dbReference type="STRING" id="246404.A0A507D162"/>
<evidence type="ECO:0000256" key="17">
    <source>
        <dbReference type="ARBA" id="ARBA00023113"/>
    </source>
</evidence>
<proteinExistence type="predicted"/>
<keyword evidence="6" id="KW-0540">Nuclease</keyword>
<dbReference type="Gene3D" id="4.10.60.10">
    <property type="entry name" value="Zinc finger, CCHC-type"/>
    <property type="match status" value="1"/>
</dbReference>
<evidence type="ECO:0000256" key="12">
    <source>
        <dbReference type="ARBA" id="ARBA00022840"/>
    </source>
</evidence>
<comment type="catalytic activity">
    <reaction evidence="21">
        <text>DNA(n) + a 2'-deoxyribonucleoside 5'-triphosphate = DNA(n+1) + diphosphate</text>
        <dbReference type="Rhea" id="RHEA:22508"/>
        <dbReference type="Rhea" id="RHEA-COMP:17339"/>
        <dbReference type="Rhea" id="RHEA-COMP:17340"/>
        <dbReference type="ChEBI" id="CHEBI:33019"/>
        <dbReference type="ChEBI" id="CHEBI:61560"/>
        <dbReference type="ChEBI" id="CHEBI:173112"/>
        <dbReference type="EC" id="2.7.7.7"/>
    </reaction>
</comment>
<keyword evidence="14" id="KW-0229">DNA integration</keyword>
<dbReference type="InterPro" id="IPR025724">
    <property type="entry name" value="GAG-pre-integrase_dom"/>
</dbReference>
<dbReference type="GO" id="GO:0003964">
    <property type="term" value="F:RNA-directed DNA polymerase activity"/>
    <property type="evidence" value="ECO:0007669"/>
    <property type="project" value="UniProtKB-KW"/>
</dbReference>
<feature type="compositionally biased region" description="Acidic residues" evidence="23">
    <location>
        <begin position="599"/>
        <end position="611"/>
    </location>
</feature>
<evidence type="ECO:0000313" key="26">
    <source>
        <dbReference type="EMBL" id="TPX44940.1"/>
    </source>
</evidence>
<keyword evidence="2" id="KW-0815">Transposition</keyword>
<keyword evidence="10" id="KW-0255">Endonuclease</keyword>
<dbReference type="InterPro" id="IPR039537">
    <property type="entry name" value="Retrotran_Ty1/copia-like"/>
</dbReference>
<dbReference type="GO" id="GO:0008270">
    <property type="term" value="F:zinc ion binding"/>
    <property type="evidence" value="ECO:0007669"/>
    <property type="project" value="UniProtKB-KW"/>
</dbReference>
<organism evidence="26 27">
    <name type="scientific">Chytriomyces confervae</name>
    <dbReference type="NCBI Taxonomy" id="246404"/>
    <lineage>
        <taxon>Eukaryota</taxon>
        <taxon>Fungi</taxon>
        <taxon>Fungi incertae sedis</taxon>
        <taxon>Chytridiomycota</taxon>
        <taxon>Chytridiomycota incertae sedis</taxon>
        <taxon>Chytridiomycetes</taxon>
        <taxon>Chytridiales</taxon>
        <taxon>Chytriomycetaceae</taxon>
        <taxon>Chytriomyces</taxon>
    </lineage>
</organism>
<evidence type="ECO:0000259" key="25">
    <source>
        <dbReference type="PROSITE" id="PS50994"/>
    </source>
</evidence>
<dbReference type="GO" id="GO:0032196">
    <property type="term" value="P:transposition"/>
    <property type="evidence" value="ECO:0007669"/>
    <property type="project" value="UniProtKB-KW"/>
</dbReference>
<keyword evidence="27" id="KW-1185">Reference proteome</keyword>
<evidence type="ECO:0000256" key="5">
    <source>
        <dbReference type="ARBA" id="ARBA00022695"/>
    </source>
</evidence>
<keyword evidence="22" id="KW-0862">Zinc</keyword>
<evidence type="ECO:0000256" key="11">
    <source>
        <dbReference type="ARBA" id="ARBA00022801"/>
    </source>
</evidence>
<evidence type="ECO:0000259" key="24">
    <source>
        <dbReference type="PROSITE" id="PS50158"/>
    </source>
</evidence>
<dbReference type="GO" id="GO:0004190">
    <property type="term" value="F:aspartic-type endopeptidase activity"/>
    <property type="evidence" value="ECO:0007669"/>
    <property type="project" value="UniProtKB-KW"/>
</dbReference>